<organism evidence="2 3">
    <name type="scientific">Oedothorax gibbosus</name>
    <dbReference type="NCBI Taxonomy" id="931172"/>
    <lineage>
        <taxon>Eukaryota</taxon>
        <taxon>Metazoa</taxon>
        <taxon>Ecdysozoa</taxon>
        <taxon>Arthropoda</taxon>
        <taxon>Chelicerata</taxon>
        <taxon>Arachnida</taxon>
        <taxon>Araneae</taxon>
        <taxon>Araneomorphae</taxon>
        <taxon>Entelegynae</taxon>
        <taxon>Araneoidea</taxon>
        <taxon>Linyphiidae</taxon>
        <taxon>Erigoninae</taxon>
        <taxon>Oedothorax</taxon>
    </lineage>
</organism>
<dbReference type="AlphaFoldDB" id="A0AAV6VFV2"/>
<feature type="region of interest" description="Disordered" evidence="1">
    <location>
        <begin position="1"/>
        <end position="44"/>
    </location>
</feature>
<dbReference type="Proteomes" id="UP000827092">
    <property type="component" value="Unassembled WGS sequence"/>
</dbReference>
<proteinExistence type="predicted"/>
<evidence type="ECO:0000313" key="2">
    <source>
        <dbReference type="EMBL" id="KAG8194948.1"/>
    </source>
</evidence>
<dbReference type="EMBL" id="JAFNEN010000096">
    <property type="protein sequence ID" value="KAG8194948.1"/>
    <property type="molecule type" value="Genomic_DNA"/>
</dbReference>
<keyword evidence="3" id="KW-1185">Reference proteome</keyword>
<protein>
    <submittedName>
        <fullName evidence="2">Uncharacterized protein</fullName>
    </submittedName>
</protein>
<sequence>MFLRNIPDQQSGLEGECDENVDKSPNPEQSVVFPYRGPPGSGPGLLGSKPGAVKLEYLIALEHYAASLKSALIIAATLKNEKNKDLDIDMVYNSICAIENEFQNQNGARISQ</sequence>
<gene>
    <name evidence="2" type="ORF">JTE90_021409</name>
</gene>
<name>A0AAV6VFV2_9ARAC</name>
<comment type="caution">
    <text evidence="2">The sequence shown here is derived from an EMBL/GenBank/DDBJ whole genome shotgun (WGS) entry which is preliminary data.</text>
</comment>
<evidence type="ECO:0000313" key="3">
    <source>
        <dbReference type="Proteomes" id="UP000827092"/>
    </source>
</evidence>
<reference evidence="2 3" key="1">
    <citation type="journal article" date="2022" name="Nat. Ecol. Evol.">
        <title>A masculinizing supergene underlies an exaggerated male reproductive morph in a spider.</title>
        <authorList>
            <person name="Hendrickx F."/>
            <person name="De Corte Z."/>
            <person name="Sonet G."/>
            <person name="Van Belleghem S.M."/>
            <person name="Kostlbacher S."/>
            <person name="Vangestel C."/>
        </authorList>
    </citation>
    <scope>NUCLEOTIDE SEQUENCE [LARGE SCALE GENOMIC DNA]</scope>
    <source>
        <strain evidence="2">W744_W776</strain>
    </source>
</reference>
<evidence type="ECO:0000256" key="1">
    <source>
        <dbReference type="SAM" id="MobiDB-lite"/>
    </source>
</evidence>
<accession>A0AAV6VFV2</accession>